<dbReference type="EMBL" id="AP022601">
    <property type="protein sequence ID" value="BBY92433.1"/>
    <property type="molecule type" value="Genomic_DNA"/>
</dbReference>
<evidence type="ECO:0000313" key="3">
    <source>
        <dbReference type="Proteomes" id="UP000465785"/>
    </source>
</evidence>
<dbReference type="Proteomes" id="UP000465785">
    <property type="component" value="Chromosome"/>
</dbReference>
<gene>
    <name evidence="2" type="ORF">MGALJ_21020</name>
</gene>
<accession>A0A9W4B9F3</accession>
<keyword evidence="3" id="KW-1185">Reference proteome</keyword>
<keyword evidence="1" id="KW-0732">Signal</keyword>
<dbReference type="RefSeq" id="WP_163729365.1">
    <property type="nucleotide sequence ID" value="NZ_AP022601.1"/>
</dbReference>
<sequence length="111" mass="11144">MRGILINTAVLAIFLGAAPIAAADDVPGINDDAVLGAPCDSASRYIYGRGPSGEPLACVAFDGAGQWVQSMPLVGVREVGSPCVDESDGVAQSPDGLGLVCASDMGWQPGP</sequence>
<name>A0A9W4B9F3_9MYCO</name>
<feature type="signal peptide" evidence="1">
    <location>
        <begin position="1"/>
        <end position="23"/>
    </location>
</feature>
<feature type="chain" id="PRO_5040949557" description="Secreted protein" evidence="1">
    <location>
        <begin position="24"/>
        <end position="111"/>
    </location>
</feature>
<protein>
    <recommendedName>
        <fullName evidence="4">Secreted protein</fullName>
    </recommendedName>
</protein>
<dbReference type="AlphaFoldDB" id="A0A9W4B9F3"/>
<proteinExistence type="predicted"/>
<reference evidence="2 3" key="1">
    <citation type="journal article" date="2019" name="Emerg. Microbes Infect.">
        <title>Comprehensive subspecies identification of 175 nontuberculous mycobacteria species based on 7547 genomic profiles.</title>
        <authorList>
            <person name="Matsumoto Y."/>
            <person name="Kinjo T."/>
            <person name="Motooka D."/>
            <person name="Nabeya D."/>
            <person name="Jung N."/>
            <person name="Uechi K."/>
            <person name="Horii T."/>
            <person name="Iida T."/>
            <person name="Fujita J."/>
            <person name="Nakamura S."/>
        </authorList>
    </citation>
    <scope>NUCLEOTIDE SEQUENCE [LARGE SCALE GENOMIC DNA]</scope>
    <source>
        <strain evidence="2 3">JCM 6399</strain>
    </source>
</reference>
<evidence type="ECO:0008006" key="4">
    <source>
        <dbReference type="Google" id="ProtNLM"/>
    </source>
</evidence>
<organism evidence="2 3">
    <name type="scientific">Mycobacterium gallinarum</name>
    <dbReference type="NCBI Taxonomy" id="39689"/>
    <lineage>
        <taxon>Bacteria</taxon>
        <taxon>Bacillati</taxon>
        <taxon>Actinomycetota</taxon>
        <taxon>Actinomycetes</taxon>
        <taxon>Mycobacteriales</taxon>
        <taxon>Mycobacteriaceae</taxon>
        <taxon>Mycobacterium</taxon>
    </lineage>
</organism>
<dbReference type="KEGG" id="mgau:MGALJ_21020"/>
<evidence type="ECO:0000256" key="1">
    <source>
        <dbReference type="SAM" id="SignalP"/>
    </source>
</evidence>
<evidence type="ECO:0000313" key="2">
    <source>
        <dbReference type="EMBL" id="BBY92433.1"/>
    </source>
</evidence>